<dbReference type="SUPFAM" id="SSF117281">
    <property type="entry name" value="Kelch motif"/>
    <property type="match status" value="1"/>
</dbReference>
<gene>
    <name evidence="2" type="ORF">CARUB_v10007467mg</name>
</gene>
<proteinExistence type="predicted"/>
<name>R0H2F8_9BRAS</name>
<organism evidence="2 3">
    <name type="scientific">Capsella rubella</name>
    <dbReference type="NCBI Taxonomy" id="81985"/>
    <lineage>
        <taxon>Eukaryota</taxon>
        <taxon>Viridiplantae</taxon>
        <taxon>Streptophyta</taxon>
        <taxon>Embryophyta</taxon>
        <taxon>Tracheophyta</taxon>
        <taxon>Spermatophyta</taxon>
        <taxon>Magnoliopsida</taxon>
        <taxon>eudicotyledons</taxon>
        <taxon>Gunneridae</taxon>
        <taxon>Pentapetalae</taxon>
        <taxon>rosids</taxon>
        <taxon>malvids</taxon>
        <taxon>Brassicales</taxon>
        <taxon>Brassicaceae</taxon>
        <taxon>Camelineae</taxon>
        <taxon>Capsella</taxon>
    </lineage>
</organism>
<evidence type="ECO:0000313" key="3">
    <source>
        <dbReference type="Proteomes" id="UP000029121"/>
    </source>
</evidence>
<dbReference type="Pfam" id="PF00646">
    <property type="entry name" value="F-box"/>
    <property type="match status" value="1"/>
</dbReference>
<feature type="domain" description="F-box" evidence="1">
    <location>
        <begin position="1"/>
        <end position="47"/>
    </location>
</feature>
<accession>R0H2F8</accession>
<dbReference type="eggNOG" id="KOG1072">
    <property type="taxonomic scope" value="Eukaryota"/>
</dbReference>
<dbReference type="PANTHER" id="PTHR24414:SF184">
    <property type="entry name" value="GALACTOSE OXIDASE_KELCH REPEAT SUPERFAMILY PROTEIN"/>
    <property type="match status" value="1"/>
</dbReference>
<dbReference type="PANTHER" id="PTHR24414">
    <property type="entry name" value="F-BOX/KELCH-REPEAT PROTEIN SKIP4"/>
    <property type="match status" value="1"/>
</dbReference>
<dbReference type="PROSITE" id="PS50181">
    <property type="entry name" value="FBOX"/>
    <property type="match status" value="1"/>
</dbReference>
<dbReference type="EMBL" id="KB870811">
    <property type="protein sequence ID" value="EOA18845.1"/>
    <property type="molecule type" value="Genomic_DNA"/>
</dbReference>
<protein>
    <recommendedName>
        <fullName evidence="1">F-box domain-containing protein</fullName>
    </recommendedName>
</protein>
<sequence>MKKFSDLPKELIISILARVSIIQYRVIRLTSKALASLVASPELYAARSIVRSRENLVYYCSSDRNQVPRWSSLSKKPESTATEFTRFCLSEVPMDDPYSGSSVMVGLENSIYMLDAEDTGSRRLRVLDCSSNQWTQTEPMSHGRDNEAFLLTFGENLCVLGGIKDESKLRPEVYKPNTSQWVSLPEPDLGDKSSVILVNSTDASEIEVWAISAGEEVPAKRFISNSTTWVWEKKNSSLGRGPANGCLTVVIGNYIYRIIKGDIIRYDKTTVLWSMVQGFGEFERQPFQAIRYGSNMLAFWNVWLSEGRKEVWCTEISFEIRGDQVFGNQIWKALVKIEDKGYTFLGSTTVNV</sequence>
<dbReference type="Proteomes" id="UP000029121">
    <property type="component" value="Unassembled WGS sequence"/>
</dbReference>
<dbReference type="Pfam" id="PF25210">
    <property type="entry name" value="Kelch_FKB95"/>
    <property type="match status" value="1"/>
</dbReference>
<dbReference type="OrthoDB" id="10459300at2759"/>
<dbReference type="InterPro" id="IPR015915">
    <property type="entry name" value="Kelch-typ_b-propeller"/>
</dbReference>
<dbReference type="SMART" id="SM00256">
    <property type="entry name" value="FBOX"/>
    <property type="match status" value="1"/>
</dbReference>
<dbReference type="Gene3D" id="2.120.10.80">
    <property type="entry name" value="Kelch-type beta propeller"/>
    <property type="match status" value="1"/>
</dbReference>
<keyword evidence="3" id="KW-1185">Reference proteome</keyword>
<dbReference type="AlphaFoldDB" id="R0H2F8"/>
<evidence type="ECO:0000259" key="1">
    <source>
        <dbReference type="PROSITE" id="PS50181"/>
    </source>
</evidence>
<dbReference type="InterPro" id="IPR001810">
    <property type="entry name" value="F-box_dom"/>
</dbReference>
<evidence type="ECO:0000313" key="2">
    <source>
        <dbReference type="EMBL" id="EOA18845.1"/>
    </source>
</evidence>
<reference evidence="3" key="1">
    <citation type="journal article" date="2013" name="Nat. Genet.">
        <title>The Capsella rubella genome and the genomic consequences of rapid mating system evolution.</title>
        <authorList>
            <person name="Slotte T."/>
            <person name="Hazzouri K.M."/>
            <person name="Agren J.A."/>
            <person name="Koenig D."/>
            <person name="Maumus F."/>
            <person name="Guo Y.L."/>
            <person name="Steige K."/>
            <person name="Platts A.E."/>
            <person name="Escobar J.S."/>
            <person name="Newman L.K."/>
            <person name="Wang W."/>
            <person name="Mandakova T."/>
            <person name="Vello E."/>
            <person name="Smith L.M."/>
            <person name="Henz S.R."/>
            <person name="Steffen J."/>
            <person name="Takuno S."/>
            <person name="Brandvain Y."/>
            <person name="Coop G."/>
            <person name="Andolfatto P."/>
            <person name="Hu T.T."/>
            <person name="Blanchette M."/>
            <person name="Clark R.M."/>
            <person name="Quesneville H."/>
            <person name="Nordborg M."/>
            <person name="Gaut B.S."/>
            <person name="Lysak M.A."/>
            <person name="Jenkins J."/>
            <person name="Grimwood J."/>
            <person name="Chapman J."/>
            <person name="Prochnik S."/>
            <person name="Shu S."/>
            <person name="Rokhsar D."/>
            <person name="Schmutz J."/>
            <person name="Weigel D."/>
            <person name="Wright S.I."/>
        </authorList>
    </citation>
    <scope>NUCLEOTIDE SEQUENCE [LARGE SCALE GENOMIC DNA]</scope>
    <source>
        <strain evidence="3">cv. Monte Gargano</strain>
    </source>
</reference>
<dbReference type="InterPro" id="IPR057499">
    <property type="entry name" value="Kelch_FKB95"/>
</dbReference>
<dbReference type="InterPro" id="IPR050354">
    <property type="entry name" value="F-box/kelch-repeat_ARATH"/>
</dbReference>
<dbReference type="KEGG" id="crb:17880207"/>